<dbReference type="InterPro" id="IPR025419">
    <property type="entry name" value="DUF4142"/>
</dbReference>
<dbReference type="PANTHER" id="PTHR38593:SF1">
    <property type="entry name" value="BLR2558 PROTEIN"/>
    <property type="match status" value="1"/>
</dbReference>
<comment type="caution">
    <text evidence="3">The sequence shown here is derived from an EMBL/GenBank/DDBJ whole genome shotgun (WGS) entry which is preliminary data.</text>
</comment>
<proteinExistence type="predicted"/>
<reference evidence="4" key="1">
    <citation type="journal article" date="2019" name="Int. J. Syst. Evol. Microbiol.">
        <title>The Global Catalogue of Microorganisms (GCM) 10K type strain sequencing project: providing services to taxonomists for standard genome sequencing and annotation.</title>
        <authorList>
            <consortium name="The Broad Institute Genomics Platform"/>
            <consortium name="The Broad Institute Genome Sequencing Center for Infectious Disease"/>
            <person name="Wu L."/>
            <person name="Ma J."/>
        </authorList>
    </citation>
    <scope>NUCLEOTIDE SEQUENCE [LARGE SCALE GENOMIC DNA]</scope>
    <source>
        <strain evidence="4">CCM 7480</strain>
    </source>
</reference>
<evidence type="ECO:0000313" key="3">
    <source>
        <dbReference type="EMBL" id="MFC3460438.1"/>
    </source>
</evidence>
<sequence length="169" mass="18566">MAQANPAGAGQPTPQGEGPSPDGRAGGGTQFLLQAMQDALAEIQVCELAIEKSGNDEVKTFAQAMVDEHGRMGRDIEQLARRKGLGAPQDLRPEQEMTVEELSSLSGRDFEQRWIQYNIDAHERDIKVFRHYAGEEPDPDIRTLATTMGETLAEHLKMAHELGKKLAQS</sequence>
<evidence type="ECO:0000259" key="2">
    <source>
        <dbReference type="Pfam" id="PF13628"/>
    </source>
</evidence>
<evidence type="ECO:0000313" key="4">
    <source>
        <dbReference type="Proteomes" id="UP001595665"/>
    </source>
</evidence>
<organism evidence="3 4">
    <name type="scientific">Massilia haematophila</name>
    <dbReference type="NCBI Taxonomy" id="457923"/>
    <lineage>
        <taxon>Bacteria</taxon>
        <taxon>Pseudomonadati</taxon>
        <taxon>Pseudomonadota</taxon>
        <taxon>Betaproteobacteria</taxon>
        <taxon>Burkholderiales</taxon>
        <taxon>Oxalobacteraceae</taxon>
        <taxon>Telluria group</taxon>
        <taxon>Massilia</taxon>
    </lineage>
</organism>
<dbReference type="EMBL" id="JBHRVV010000001">
    <property type="protein sequence ID" value="MFC3460438.1"/>
    <property type="molecule type" value="Genomic_DNA"/>
</dbReference>
<dbReference type="Proteomes" id="UP001595665">
    <property type="component" value="Unassembled WGS sequence"/>
</dbReference>
<dbReference type="Gene3D" id="1.20.1260.10">
    <property type="match status" value="1"/>
</dbReference>
<name>A0ABV7PQF4_9BURK</name>
<dbReference type="RefSeq" id="WP_312551253.1">
    <property type="nucleotide sequence ID" value="NZ_JBHRVV010000001.1"/>
</dbReference>
<feature type="region of interest" description="Disordered" evidence="1">
    <location>
        <begin position="1"/>
        <end position="30"/>
    </location>
</feature>
<feature type="domain" description="DUF4142" evidence="2">
    <location>
        <begin position="29"/>
        <end position="162"/>
    </location>
</feature>
<accession>A0ABV7PQF4</accession>
<protein>
    <submittedName>
        <fullName evidence="3">DUF4142 domain-containing protein</fullName>
    </submittedName>
</protein>
<gene>
    <name evidence="3" type="ORF">ACFOPH_19580</name>
</gene>
<dbReference type="Pfam" id="PF13628">
    <property type="entry name" value="DUF4142"/>
    <property type="match status" value="1"/>
</dbReference>
<evidence type="ECO:0000256" key="1">
    <source>
        <dbReference type="SAM" id="MobiDB-lite"/>
    </source>
</evidence>
<dbReference type="InterPro" id="IPR012347">
    <property type="entry name" value="Ferritin-like"/>
</dbReference>
<keyword evidence="4" id="KW-1185">Reference proteome</keyword>
<dbReference type="PANTHER" id="PTHR38593">
    <property type="entry name" value="BLR2558 PROTEIN"/>
    <property type="match status" value="1"/>
</dbReference>